<feature type="compositionally biased region" description="Polar residues" evidence="3">
    <location>
        <begin position="229"/>
        <end position="242"/>
    </location>
</feature>
<keyword evidence="5" id="KW-1185">Reference proteome</keyword>
<feature type="region of interest" description="Disordered" evidence="3">
    <location>
        <begin position="212"/>
        <end position="250"/>
    </location>
</feature>
<name>A0A8E2F188_9PEZI</name>
<accession>A0A8E2F188</accession>
<feature type="region of interest" description="Disordered" evidence="3">
    <location>
        <begin position="707"/>
        <end position="726"/>
    </location>
</feature>
<evidence type="ECO:0000313" key="4">
    <source>
        <dbReference type="EMBL" id="OCL08722.1"/>
    </source>
</evidence>
<feature type="region of interest" description="Disordered" evidence="3">
    <location>
        <begin position="385"/>
        <end position="680"/>
    </location>
</feature>
<reference evidence="4 5" key="1">
    <citation type="journal article" date="2016" name="Nat. Commun.">
        <title>Ectomycorrhizal ecology is imprinted in the genome of the dominant symbiotic fungus Cenococcum geophilum.</title>
        <authorList>
            <consortium name="DOE Joint Genome Institute"/>
            <person name="Peter M."/>
            <person name="Kohler A."/>
            <person name="Ohm R.A."/>
            <person name="Kuo A."/>
            <person name="Krutzmann J."/>
            <person name="Morin E."/>
            <person name="Arend M."/>
            <person name="Barry K.W."/>
            <person name="Binder M."/>
            <person name="Choi C."/>
            <person name="Clum A."/>
            <person name="Copeland A."/>
            <person name="Grisel N."/>
            <person name="Haridas S."/>
            <person name="Kipfer T."/>
            <person name="LaButti K."/>
            <person name="Lindquist E."/>
            <person name="Lipzen A."/>
            <person name="Maire R."/>
            <person name="Meier B."/>
            <person name="Mihaltcheva S."/>
            <person name="Molinier V."/>
            <person name="Murat C."/>
            <person name="Poggeler S."/>
            <person name="Quandt C.A."/>
            <person name="Sperisen C."/>
            <person name="Tritt A."/>
            <person name="Tisserant E."/>
            <person name="Crous P.W."/>
            <person name="Henrissat B."/>
            <person name="Nehls U."/>
            <person name="Egli S."/>
            <person name="Spatafora J.W."/>
            <person name="Grigoriev I.V."/>
            <person name="Martin F.M."/>
        </authorList>
    </citation>
    <scope>NUCLEOTIDE SEQUENCE [LARGE SCALE GENOMIC DNA]</scope>
    <source>
        <strain evidence="4 5">CBS 207.34</strain>
    </source>
</reference>
<dbReference type="Proteomes" id="UP000250140">
    <property type="component" value="Unassembled WGS sequence"/>
</dbReference>
<dbReference type="EMBL" id="KV749605">
    <property type="protein sequence ID" value="OCL08722.1"/>
    <property type="molecule type" value="Genomic_DNA"/>
</dbReference>
<protein>
    <recommendedName>
        <fullName evidence="6">LisH domain-containing protein</fullName>
    </recommendedName>
</protein>
<dbReference type="PANTHER" id="PTHR12610">
    <property type="entry name" value="SINGLE STRANDED DNA BINDING PROTEIN"/>
    <property type="match status" value="1"/>
</dbReference>
<dbReference type="InterPro" id="IPR006594">
    <property type="entry name" value="LisH"/>
</dbReference>
<sequence length="726" mass="78002">MNIAGMNAAGGPVGGPPMMNNGRPRGGNEMDPRAQLNTYIYDYFCKNGYWALARMVNQDLPINIDTERPKPSPSGRNMNGVDSMENDSKDELLKQRPDDLPIAKIPGDQSAENSFLLDWWCQFWDIYSAARMKGKASPAQQYLAHTRAQTQMRNNSQQQILLNNSLQYRNMMQIQPNGMGMPGDLQRKAMSNNRNAYVTCWAGLQNMQKQQMMQTQMQRDGSGMDMGSQRPQSPGSVDNAPSPNKRPRLENNVFNGQPMAGTMLLANGINPGDLPGNQFNAFSSQTPNVQQKSIEVYTQSLAQQQRTALNNHTMAKGMNPGVPQGSPMGQPSLDGSSDAFAGNANRMPGGAPGQPQGNHALQDYQMQLMLLEQQNKKRLLMARQEQDNMSGPAHGQAPIGAPGFAPTMSPQGSRAGPSPNPNDQMKRGTPKLNQTGLPGSPVPDGHMQQNRASPVPNGFDPIQMPPGVPPQYYGQMPSNHMRPPPSSHPGFNQQYNQQQIDQLARSAGRMPNGNTWPGAPPQMMPSQGQQQGPMATAQQRSAMLPPPAPPTGEPGRTNPPSPQPAAPPTPSQAAKPNPRNKKDTKETKKKPAKNKAAITGATPASEAESHQTPTPSTPITPVHHNSFSKLQNGAGQQPNVQPQAPAAASAPPVQPAPMDTNGAPFGSIGEDNGFDLGFGPLDGPDVLENFDFDSFLHTEDNGTFGSLGNDFGFGGTDGVEASTGDL</sequence>
<dbReference type="AlphaFoldDB" id="A0A8E2F188"/>
<dbReference type="OrthoDB" id="5600002at2759"/>
<dbReference type="GO" id="GO:0005634">
    <property type="term" value="C:nucleus"/>
    <property type="evidence" value="ECO:0007669"/>
    <property type="project" value="UniProtKB-SubCell"/>
</dbReference>
<feature type="compositionally biased region" description="Polar residues" evidence="3">
    <location>
        <begin position="610"/>
        <end position="630"/>
    </location>
</feature>
<feature type="compositionally biased region" description="Low complexity" evidence="3">
    <location>
        <begin position="1"/>
        <end position="23"/>
    </location>
</feature>
<feature type="compositionally biased region" description="Pro residues" evidence="3">
    <location>
        <begin position="544"/>
        <end position="570"/>
    </location>
</feature>
<evidence type="ECO:0000313" key="5">
    <source>
        <dbReference type="Proteomes" id="UP000250140"/>
    </source>
</evidence>
<feature type="compositionally biased region" description="Low complexity" evidence="3">
    <location>
        <begin position="524"/>
        <end position="535"/>
    </location>
</feature>
<feature type="region of interest" description="Disordered" evidence="3">
    <location>
        <begin position="317"/>
        <end position="359"/>
    </location>
</feature>
<dbReference type="PANTHER" id="PTHR12610:SF12">
    <property type="entry name" value="SEQUENCE-SPECIFIC SINGLE-STRANDED DNA-BINDING PROTEIN, ISOFORM D"/>
    <property type="match status" value="1"/>
</dbReference>
<evidence type="ECO:0000256" key="3">
    <source>
        <dbReference type="SAM" id="MobiDB-lite"/>
    </source>
</evidence>
<dbReference type="GO" id="GO:0045944">
    <property type="term" value="P:positive regulation of transcription by RNA polymerase II"/>
    <property type="evidence" value="ECO:0007669"/>
    <property type="project" value="TreeGrafter"/>
</dbReference>
<comment type="subcellular location">
    <subcellularLocation>
        <location evidence="1">Nucleus</location>
    </subcellularLocation>
</comment>
<feature type="compositionally biased region" description="Low complexity" evidence="3">
    <location>
        <begin position="493"/>
        <end position="502"/>
    </location>
</feature>
<feature type="region of interest" description="Disordered" evidence="3">
    <location>
        <begin position="63"/>
        <end position="87"/>
    </location>
</feature>
<evidence type="ECO:0008006" key="6">
    <source>
        <dbReference type="Google" id="ProtNLM"/>
    </source>
</evidence>
<keyword evidence="2" id="KW-0539">Nucleus</keyword>
<dbReference type="PROSITE" id="PS50896">
    <property type="entry name" value="LISH"/>
    <property type="match status" value="1"/>
</dbReference>
<feature type="region of interest" description="Disordered" evidence="3">
    <location>
        <begin position="1"/>
        <end position="30"/>
    </location>
</feature>
<proteinExistence type="predicted"/>
<gene>
    <name evidence="4" type="ORF">AOQ84DRAFT_292579</name>
</gene>
<evidence type="ECO:0000256" key="2">
    <source>
        <dbReference type="ARBA" id="ARBA00023242"/>
    </source>
</evidence>
<organism evidence="4 5">
    <name type="scientific">Glonium stellatum</name>
    <dbReference type="NCBI Taxonomy" id="574774"/>
    <lineage>
        <taxon>Eukaryota</taxon>
        <taxon>Fungi</taxon>
        <taxon>Dikarya</taxon>
        <taxon>Ascomycota</taxon>
        <taxon>Pezizomycotina</taxon>
        <taxon>Dothideomycetes</taxon>
        <taxon>Pleosporomycetidae</taxon>
        <taxon>Gloniales</taxon>
        <taxon>Gloniaceae</taxon>
        <taxon>Glonium</taxon>
    </lineage>
</organism>
<feature type="compositionally biased region" description="Low complexity" evidence="3">
    <location>
        <begin position="631"/>
        <end position="651"/>
    </location>
</feature>
<evidence type="ECO:0000256" key="1">
    <source>
        <dbReference type="ARBA" id="ARBA00004123"/>
    </source>
</evidence>